<dbReference type="Gene3D" id="2.70.70.10">
    <property type="entry name" value="Glucose Permease (Domain IIA)"/>
    <property type="match status" value="1"/>
</dbReference>
<comment type="caution">
    <text evidence="1">The sequence shown here is derived from an EMBL/GenBank/DDBJ whole genome shotgun (WGS) entry which is preliminary data.</text>
</comment>
<name>X1LNM9_9ZZZZ</name>
<proteinExistence type="predicted"/>
<evidence type="ECO:0008006" key="2">
    <source>
        <dbReference type="Google" id="ProtNLM"/>
    </source>
</evidence>
<organism evidence="1">
    <name type="scientific">marine sediment metagenome</name>
    <dbReference type="NCBI Taxonomy" id="412755"/>
    <lineage>
        <taxon>unclassified sequences</taxon>
        <taxon>metagenomes</taxon>
        <taxon>ecological metagenomes</taxon>
    </lineage>
</organism>
<reference evidence="1" key="1">
    <citation type="journal article" date="2014" name="Front. Microbiol.">
        <title>High frequency of phylogenetically diverse reductive dehalogenase-homologous genes in deep subseafloor sedimentary metagenomes.</title>
        <authorList>
            <person name="Kawai M."/>
            <person name="Futagami T."/>
            <person name="Toyoda A."/>
            <person name="Takaki Y."/>
            <person name="Nishi S."/>
            <person name="Hori S."/>
            <person name="Arai W."/>
            <person name="Tsubouchi T."/>
            <person name="Morono Y."/>
            <person name="Uchiyama I."/>
            <person name="Ito T."/>
            <person name="Fujiyama A."/>
            <person name="Inagaki F."/>
            <person name="Takami H."/>
        </authorList>
    </citation>
    <scope>NUCLEOTIDE SEQUENCE</scope>
    <source>
        <strain evidence="1">Expedition CK06-06</strain>
    </source>
</reference>
<feature type="non-terminal residue" evidence="1">
    <location>
        <position position="1"/>
    </location>
</feature>
<dbReference type="SUPFAM" id="SSF51261">
    <property type="entry name" value="Duplicated hybrid motif"/>
    <property type="match status" value="1"/>
</dbReference>
<dbReference type="AlphaFoldDB" id="X1LNM9"/>
<gene>
    <name evidence="1" type="ORF">S06H3_06938</name>
</gene>
<sequence>TRILESYRYGTAPSGKFAWPVAGRIISGFGYRIHPIFGVRRFHSGIDLVAPYGTLVKAGECYNNCYKYGYDVFTFNYHVISFFYYKYFNTN</sequence>
<dbReference type="EMBL" id="BARV01002756">
    <property type="protein sequence ID" value="GAH95763.1"/>
    <property type="molecule type" value="Genomic_DNA"/>
</dbReference>
<evidence type="ECO:0000313" key="1">
    <source>
        <dbReference type="EMBL" id="GAH95763.1"/>
    </source>
</evidence>
<dbReference type="InterPro" id="IPR011055">
    <property type="entry name" value="Dup_hybrid_motif"/>
</dbReference>
<accession>X1LNM9</accession>
<protein>
    <recommendedName>
        <fullName evidence="2">Peptidase M23 domain-containing protein</fullName>
    </recommendedName>
</protein>